<evidence type="ECO:0000256" key="2">
    <source>
        <dbReference type="ARBA" id="ARBA00022980"/>
    </source>
</evidence>
<dbReference type="Gene3D" id="2.40.50.100">
    <property type="match status" value="1"/>
</dbReference>
<dbReference type="Ensembl" id="ENSCPRT00005003968.1">
    <property type="protein sequence ID" value="ENSCPRP00005003388.1"/>
    <property type="gene ID" value="ENSCPRG00005002490.1"/>
</dbReference>
<dbReference type="Pfam" id="PF01016">
    <property type="entry name" value="Ribosomal_L27"/>
    <property type="match status" value="1"/>
</dbReference>
<keyword evidence="3" id="KW-0687">Ribonucleoprotein</keyword>
<dbReference type="GO" id="GO:0005762">
    <property type="term" value="C:mitochondrial large ribosomal subunit"/>
    <property type="evidence" value="ECO:0007669"/>
    <property type="project" value="TreeGrafter"/>
</dbReference>
<reference evidence="4" key="2">
    <citation type="submission" date="2025-09" db="UniProtKB">
        <authorList>
            <consortium name="Ensembl"/>
        </authorList>
    </citation>
    <scope>IDENTIFICATION</scope>
</reference>
<dbReference type="GO" id="GO:0003735">
    <property type="term" value="F:structural constituent of ribosome"/>
    <property type="evidence" value="ECO:0007669"/>
    <property type="project" value="InterPro"/>
</dbReference>
<dbReference type="GeneTree" id="ENSGT00940000167224"/>
<keyword evidence="5" id="KW-1185">Reference proteome</keyword>
<dbReference type="Proteomes" id="UP000594220">
    <property type="component" value="Unplaced"/>
</dbReference>
<sequence length="111" mass="12562">MHSCFGIRISGCILNVQWKFLTGFSLHILHPNLVVPAPQVSTVAARCASKKTKSNPKNKGGQRVGKRYGWKKHDGDYVHAGNILATQRLIRWHPGAQVYSGWGSFYWLWSR</sequence>
<evidence type="ECO:0000313" key="4">
    <source>
        <dbReference type="Ensembl" id="ENSCPRP00005003388.1"/>
    </source>
</evidence>
<dbReference type="InterPro" id="IPR001684">
    <property type="entry name" value="Ribosomal_bL27"/>
</dbReference>
<name>A0A7M4E2X6_CROPO</name>
<accession>A0A7M4E2X6</accession>
<reference evidence="4" key="1">
    <citation type="submission" date="2025-08" db="UniProtKB">
        <authorList>
            <consortium name="Ensembl"/>
        </authorList>
    </citation>
    <scope>IDENTIFICATION</scope>
</reference>
<keyword evidence="2" id="KW-0689">Ribosomal protein</keyword>
<evidence type="ECO:0000256" key="3">
    <source>
        <dbReference type="ARBA" id="ARBA00023274"/>
    </source>
</evidence>
<proteinExistence type="inferred from homology"/>
<evidence type="ECO:0008006" key="6">
    <source>
        <dbReference type="Google" id="ProtNLM"/>
    </source>
</evidence>
<organism evidence="4 5">
    <name type="scientific">Crocodylus porosus</name>
    <name type="common">Saltwater crocodile</name>
    <name type="synonym">Estuarine crocodile</name>
    <dbReference type="NCBI Taxonomy" id="8502"/>
    <lineage>
        <taxon>Eukaryota</taxon>
        <taxon>Metazoa</taxon>
        <taxon>Chordata</taxon>
        <taxon>Craniata</taxon>
        <taxon>Vertebrata</taxon>
        <taxon>Euteleostomi</taxon>
        <taxon>Archelosauria</taxon>
        <taxon>Archosauria</taxon>
        <taxon>Crocodylia</taxon>
        <taxon>Longirostres</taxon>
        <taxon>Crocodylidae</taxon>
        <taxon>Crocodylus</taxon>
    </lineage>
</organism>
<dbReference type="PANTHER" id="PTHR15893:SF0">
    <property type="entry name" value="LARGE RIBOSOMAL SUBUNIT PROTEIN BL27M"/>
    <property type="match status" value="1"/>
</dbReference>
<dbReference type="PRINTS" id="PR00063">
    <property type="entry name" value="RIBOSOMALL27"/>
</dbReference>
<evidence type="ECO:0000313" key="5">
    <source>
        <dbReference type="Proteomes" id="UP000594220"/>
    </source>
</evidence>
<dbReference type="GO" id="GO:0006412">
    <property type="term" value="P:translation"/>
    <property type="evidence" value="ECO:0007669"/>
    <property type="project" value="InterPro"/>
</dbReference>
<dbReference type="SUPFAM" id="SSF110324">
    <property type="entry name" value="Ribosomal L27 protein-like"/>
    <property type="match status" value="1"/>
</dbReference>
<dbReference type="PANTHER" id="PTHR15893">
    <property type="entry name" value="RIBOSOMAL PROTEIN L27"/>
    <property type="match status" value="1"/>
</dbReference>
<evidence type="ECO:0000256" key="1">
    <source>
        <dbReference type="ARBA" id="ARBA00010797"/>
    </source>
</evidence>
<comment type="similarity">
    <text evidence="1">Belongs to the bacterial ribosomal protein bL27 family.</text>
</comment>
<dbReference type="AlphaFoldDB" id="A0A7M4E2X6"/>
<protein>
    <recommendedName>
        <fullName evidence="6">Mitochondrial ribosomal protein L27</fullName>
    </recommendedName>
</protein>